<evidence type="ECO:0000313" key="5">
    <source>
        <dbReference type="EMBL" id="MCZ0859660.1"/>
    </source>
</evidence>
<keyword evidence="6" id="KW-1185">Reference proteome</keyword>
<dbReference type="GO" id="GO:0032259">
    <property type="term" value="P:methylation"/>
    <property type="evidence" value="ECO:0007669"/>
    <property type="project" value="UniProtKB-KW"/>
</dbReference>
<gene>
    <name evidence="5" type="ORF">O0S10_00280</name>
</gene>
<protein>
    <submittedName>
        <fullName evidence="5">SAM-dependent methyltransferase</fullName>
    </submittedName>
</protein>
<comment type="caution">
    <text evidence="5">The sequence shown here is derived from an EMBL/GenBank/DDBJ whole genome shotgun (WGS) entry which is preliminary data.</text>
</comment>
<evidence type="ECO:0000313" key="6">
    <source>
        <dbReference type="Proteomes" id="UP001141422"/>
    </source>
</evidence>
<keyword evidence="2" id="KW-0949">S-adenosyl-L-methionine</keyword>
<dbReference type="PANTHER" id="PTHR23245">
    <property type="entry name" value="TRNA METHYLTRANSFERASE"/>
    <property type="match status" value="1"/>
</dbReference>
<keyword evidence="3" id="KW-0819">tRNA processing</keyword>
<feature type="domain" description="SAM-dependent methyltransferase TRM5/TYW2-type" evidence="4">
    <location>
        <begin position="58"/>
        <end position="289"/>
    </location>
</feature>
<reference evidence="5" key="1">
    <citation type="submission" date="2022-12" db="EMBL/GenBank/DDBJ databases">
        <title>Isolation and characterisation of novel Methanocorpusculum spp. from native Australian herbivores indicates the genus is ancestrally host-associated.</title>
        <authorList>
            <person name="Volmer J.G."/>
            <person name="Soo R.M."/>
            <person name="Evans P.N."/>
            <person name="Hoedt E.C."/>
            <person name="Astorga Alsina A.L."/>
            <person name="Woodcroft B.J."/>
            <person name="Tyson G.W."/>
            <person name="Hugenholtz P."/>
            <person name="Morrison M."/>
        </authorList>
    </citation>
    <scope>NUCLEOTIDE SEQUENCE</scope>
    <source>
        <strain evidence="5">MG</strain>
    </source>
</reference>
<evidence type="ECO:0000256" key="1">
    <source>
        <dbReference type="ARBA" id="ARBA00022679"/>
    </source>
</evidence>
<keyword evidence="5" id="KW-0489">Methyltransferase</keyword>
<dbReference type="Proteomes" id="UP001141422">
    <property type="component" value="Unassembled WGS sequence"/>
</dbReference>
<organism evidence="5 6">
    <name type="scientific">Methanocorpusculum petauri</name>
    <dbReference type="NCBI Taxonomy" id="3002863"/>
    <lineage>
        <taxon>Archaea</taxon>
        <taxon>Methanobacteriati</taxon>
        <taxon>Methanobacteriota</taxon>
        <taxon>Stenosarchaea group</taxon>
        <taxon>Methanomicrobia</taxon>
        <taxon>Methanomicrobiales</taxon>
        <taxon>Methanocorpusculaceae</taxon>
        <taxon>Methanocorpusculum</taxon>
    </lineage>
</organism>
<evidence type="ECO:0000256" key="3">
    <source>
        <dbReference type="ARBA" id="ARBA00022694"/>
    </source>
</evidence>
<dbReference type="InterPro" id="IPR029063">
    <property type="entry name" value="SAM-dependent_MTases_sf"/>
</dbReference>
<dbReference type="GO" id="GO:0008168">
    <property type="term" value="F:methyltransferase activity"/>
    <property type="evidence" value="ECO:0007669"/>
    <property type="project" value="UniProtKB-KW"/>
</dbReference>
<proteinExistence type="predicted"/>
<accession>A0ABT4ID34</accession>
<sequence length="289" mass="32712">MKVRRIPKNQLQECISESWVDPARRPYCRNGYAYIPVRTGFPYDLDLPERQPYTGPGYQRLGDTLLLHSTAPTDDQLQNLIDWEHPSCILLLNHHDGVMRLPDVTVLYGVPHDVTFRETGITYTLNPTKVMFSQGNRLEKQRIRNLIRPGEQIADMFAGIGYFTLSAALAGAHVHAMEINPDSCAYLRKNSEINGVADKIAIVCGDCRTHLTGTYNRILMGHFDSPDFLTAALAHAEPGTVLHVHGIGDRTRDIEDTLQGAGFRYSLSEHKVKKYASRTWHCVWDIELR</sequence>
<dbReference type="CDD" id="cd02440">
    <property type="entry name" value="AdoMet_MTases"/>
    <property type="match status" value="1"/>
</dbReference>
<dbReference type="SUPFAM" id="SSF53335">
    <property type="entry name" value="S-adenosyl-L-methionine-dependent methyltransferases"/>
    <property type="match status" value="1"/>
</dbReference>
<dbReference type="Pfam" id="PF02475">
    <property type="entry name" value="TRM5-TYW2_MTfase"/>
    <property type="match status" value="1"/>
</dbReference>
<evidence type="ECO:0000256" key="2">
    <source>
        <dbReference type="ARBA" id="ARBA00022691"/>
    </source>
</evidence>
<dbReference type="RefSeq" id="WP_268923882.1">
    <property type="nucleotide sequence ID" value="NZ_JAPTGB010000001.1"/>
</dbReference>
<dbReference type="PROSITE" id="PS51684">
    <property type="entry name" value="SAM_MT_TRM5_TYW2"/>
    <property type="match status" value="1"/>
</dbReference>
<name>A0ABT4ID34_9EURY</name>
<dbReference type="EMBL" id="JAPTGB010000001">
    <property type="protein sequence ID" value="MCZ0859660.1"/>
    <property type="molecule type" value="Genomic_DNA"/>
</dbReference>
<dbReference type="InterPro" id="IPR030382">
    <property type="entry name" value="MeTrfase_TRM5/TYW2"/>
</dbReference>
<dbReference type="Gene3D" id="3.40.50.150">
    <property type="entry name" value="Vaccinia Virus protein VP39"/>
    <property type="match status" value="1"/>
</dbReference>
<dbReference type="InterPro" id="IPR056743">
    <property type="entry name" value="TRM5-TYW2-like_MTfase"/>
</dbReference>
<evidence type="ECO:0000259" key="4">
    <source>
        <dbReference type="PROSITE" id="PS51684"/>
    </source>
</evidence>
<keyword evidence="1" id="KW-0808">Transferase</keyword>